<dbReference type="Proteomes" id="UP000014310">
    <property type="component" value="Unassembled WGS sequence"/>
</dbReference>
<dbReference type="InterPro" id="IPR001387">
    <property type="entry name" value="Cro/C1-type_HTH"/>
</dbReference>
<dbReference type="Pfam" id="PF02486">
    <property type="entry name" value="Rep_trans"/>
    <property type="match status" value="1"/>
</dbReference>
<dbReference type="CDD" id="cd00093">
    <property type="entry name" value="HTH_XRE"/>
    <property type="match status" value="1"/>
</dbReference>
<dbReference type="RefSeq" id="WP_016382750.1">
    <property type="nucleotide sequence ID" value="NZ_ANKJ01000024.1"/>
</dbReference>
<dbReference type="SMART" id="SM00530">
    <property type="entry name" value="HTH_XRE"/>
    <property type="match status" value="1"/>
</dbReference>
<evidence type="ECO:0000313" key="2">
    <source>
        <dbReference type="EMBL" id="EPC90452.1"/>
    </source>
</evidence>
<dbReference type="Pfam" id="PF01381">
    <property type="entry name" value="HTH_3"/>
    <property type="match status" value="1"/>
</dbReference>
<dbReference type="Gene3D" id="1.10.260.40">
    <property type="entry name" value="lambda repressor-like DNA-binding domains"/>
    <property type="match status" value="1"/>
</dbReference>
<evidence type="ECO:0000259" key="1">
    <source>
        <dbReference type="PROSITE" id="PS50943"/>
    </source>
</evidence>
<reference evidence="2 3" key="1">
    <citation type="journal article" date="2013" name="PLoS ONE">
        <title>Lactobacillus paracasei comparative genomics: towards species pan-genome definition and exploitation of diversity.</title>
        <authorList>
            <person name="Smokvina T."/>
            <person name="Wels M."/>
            <person name="Polka J."/>
            <person name="Chervaux C."/>
            <person name="Brisse S."/>
            <person name="Boekhorst J."/>
            <person name="van Hylckama Vlieg J.E."/>
            <person name="Siezen R.J."/>
        </authorList>
    </citation>
    <scope>NUCLEOTIDE SEQUENCE [LARGE SCALE GENOMIC DNA]</scope>
    <source>
        <strain evidence="2 3">Lpp49</strain>
    </source>
</reference>
<evidence type="ECO:0000313" key="3">
    <source>
        <dbReference type="Proteomes" id="UP000014310"/>
    </source>
</evidence>
<accession>A0ABC9TB03</accession>
<comment type="caution">
    <text evidence="2">The sequence shown here is derived from an EMBL/GenBank/DDBJ whole genome shotgun (WGS) entry which is preliminary data.</text>
</comment>
<dbReference type="InterPro" id="IPR040819">
    <property type="entry name" value="Rol_Rep_N"/>
</dbReference>
<proteinExistence type="predicted"/>
<protein>
    <submittedName>
        <fullName evidence="2">Replication initiation factor family protein</fullName>
    </submittedName>
</protein>
<dbReference type="InterPro" id="IPR010982">
    <property type="entry name" value="Lambda_DNA-bd_dom_sf"/>
</dbReference>
<dbReference type="SUPFAM" id="SSF47413">
    <property type="entry name" value="lambda repressor-like DNA-binding domains"/>
    <property type="match status" value="1"/>
</dbReference>
<organism evidence="2 3">
    <name type="scientific">Lacticaseibacillus paracasei subsp. paracasei Lpp49</name>
    <dbReference type="NCBI Taxonomy" id="1256213"/>
    <lineage>
        <taxon>Bacteria</taxon>
        <taxon>Bacillati</taxon>
        <taxon>Bacillota</taxon>
        <taxon>Bacilli</taxon>
        <taxon>Lactobacillales</taxon>
        <taxon>Lactobacillaceae</taxon>
        <taxon>Lacticaseibacillus</taxon>
    </lineage>
</organism>
<sequence>MTWADNVKAKRKALKLTQAQLAEKVGITRQHIQRVESGKQNASVSLQEEIDLTLDNWISDAELNLNIDYVRIRFFTHDVDWVLQNFLYLNKDYMLFDDWGFYGYEAHYTFSSIQIMIAPTNDKLGVLLELKGQGCREFEGILLAHNQTWFDFFRKCYEAKAIFKRIDLAVNDRVGLLNIPELISKCQRNECVSVMRRFQGLNSGAMTDDGISGEGATLYIGSMKSDIYFCIYEKAAEQIFRYGEEFADTSIKNRFEIRLKNDRATVAIEDLLSYRNVERTAFGIITRYVRFVDPGKGEERANWPTNQTWAAFCGKGRQPLRLTLKPEPFDLRKTRGWIKKQVAPMLKVLLQIDGYDGNNQTMAMIKNAELQQKHLKLLEQHTITKDNVIGDYFAKEDESN</sequence>
<dbReference type="PROSITE" id="PS50943">
    <property type="entry name" value="HTH_CROC1"/>
    <property type="match status" value="1"/>
</dbReference>
<feature type="domain" description="HTH cro/C1-type" evidence="1">
    <location>
        <begin position="7"/>
        <end position="63"/>
    </location>
</feature>
<dbReference type="EMBL" id="ANKJ01000024">
    <property type="protein sequence ID" value="EPC90452.1"/>
    <property type="molecule type" value="Genomic_DNA"/>
</dbReference>
<dbReference type="GO" id="GO:0003743">
    <property type="term" value="F:translation initiation factor activity"/>
    <property type="evidence" value="ECO:0007669"/>
    <property type="project" value="UniProtKB-KW"/>
</dbReference>
<name>A0ABC9TB03_LACPA</name>
<dbReference type="Pfam" id="PF18106">
    <property type="entry name" value="Rol_Rep_N"/>
    <property type="match status" value="1"/>
</dbReference>
<dbReference type="AlphaFoldDB" id="A0ABC9TB03"/>
<gene>
    <name evidence="2" type="ORF">Lpp49_09937</name>
</gene>
<dbReference type="InterPro" id="IPR003491">
    <property type="entry name" value="REP-like_C"/>
</dbReference>
<keyword evidence="2" id="KW-0648">Protein biosynthesis</keyword>
<keyword evidence="2" id="KW-0396">Initiation factor</keyword>